<reference evidence="1 2" key="1">
    <citation type="submission" date="2017-01" db="EMBL/GenBank/DDBJ databases">
        <authorList>
            <person name="Mah S.A."/>
            <person name="Swanson W.J."/>
            <person name="Moy G.W."/>
            <person name="Vacquier V.D."/>
        </authorList>
    </citation>
    <scope>NUCLEOTIDE SEQUENCE [LARGE SCALE GENOMIC DNA]</scope>
    <source>
        <strain evidence="1 2">DCY110</strain>
    </source>
</reference>
<dbReference type="STRING" id="1842727.RD110_25875"/>
<accession>A0A1P8K2G2</accession>
<evidence type="ECO:0000313" key="1">
    <source>
        <dbReference type="EMBL" id="APW40203.1"/>
    </source>
</evidence>
<keyword evidence="2" id="KW-1185">Reference proteome</keyword>
<sequence>MDNNTQGSRMRNPAALNPFALMLAPRQVKQAMRRSESLRQLQQRAYHLMDKARPNPDAELAAYDAALDAASPWHVPVPQPAQEMELR</sequence>
<dbReference type="KEGG" id="rhy:RD110_25875"/>
<dbReference type="AlphaFoldDB" id="A0A1P8K2G2"/>
<dbReference type="Proteomes" id="UP000186609">
    <property type="component" value="Chromosome"/>
</dbReference>
<organism evidence="1 2">
    <name type="scientific">Rhodoferax koreensis</name>
    <dbReference type="NCBI Taxonomy" id="1842727"/>
    <lineage>
        <taxon>Bacteria</taxon>
        <taxon>Pseudomonadati</taxon>
        <taxon>Pseudomonadota</taxon>
        <taxon>Betaproteobacteria</taxon>
        <taxon>Burkholderiales</taxon>
        <taxon>Comamonadaceae</taxon>
        <taxon>Rhodoferax</taxon>
    </lineage>
</organism>
<protein>
    <submittedName>
        <fullName evidence="1">Uncharacterized protein</fullName>
    </submittedName>
</protein>
<proteinExistence type="predicted"/>
<evidence type="ECO:0000313" key="2">
    <source>
        <dbReference type="Proteomes" id="UP000186609"/>
    </source>
</evidence>
<name>A0A1P8K2G2_9BURK</name>
<gene>
    <name evidence="1" type="ORF">RD110_25875</name>
</gene>
<dbReference type="EMBL" id="CP019236">
    <property type="protein sequence ID" value="APW40203.1"/>
    <property type="molecule type" value="Genomic_DNA"/>
</dbReference>